<comment type="caution">
    <text evidence="1">The sequence shown here is derived from an EMBL/GenBank/DDBJ whole genome shotgun (WGS) entry which is preliminary data.</text>
</comment>
<gene>
    <name evidence="1" type="ORF">D0869_07544</name>
</gene>
<evidence type="ECO:0000313" key="1">
    <source>
        <dbReference type="EMBL" id="RMX80443.1"/>
    </source>
</evidence>
<dbReference type="AlphaFoldDB" id="A0A3M6WP81"/>
<dbReference type="VEuPathDB" id="FungiDB:BTJ68_07973"/>
<evidence type="ECO:0000313" key="2">
    <source>
        <dbReference type="Proteomes" id="UP000281245"/>
    </source>
</evidence>
<proteinExistence type="predicted"/>
<protein>
    <submittedName>
        <fullName evidence="1">Uncharacterized protein</fullName>
    </submittedName>
</protein>
<name>A0A3M6WP81_HORWE</name>
<reference evidence="1 2" key="1">
    <citation type="journal article" date="2018" name="BMC Genomics">
        <title>Genomic evidence for intraspecific hybridization in a clonal and extremely halotolerant yeast.</title>
        <authorList>
            <person name="Gostincar C."/>
            <person name="Stajich J.E."/>
            <person name="Zupancic J."/>
            <person name="Zalar P."/>
            <person name="Gunde-Cimerman N."/>
        </authorList>
    </citation>
    <scope>NUCLEOTIDE SEQUENCE [LARGE SCALE GENOMIC DNA]</scope>
    <source>
        <strain evidence="1 2">EXF-6656</strain>
    </source>
</reference>
<organism evidence="1 2">
    <name type="scientific">Hortaea werneckii</name>
    <name type="common">Black yeast</name>
    <name type="synonym">Cladosporium werneckii</name>
    <dbReference type="NCBI Taxonomy" id="91943"/>
    <lineage>
        <taxon>Eukaryota</taxon>
        <taxon>Fungi</taxon>
        <taxon>Dikarya</taxon>
        <taxon>Ascomycota</taxon>
        <taxon>Pezizomycotina</taxon>
        <taxon>Dothideomycetes</taxon>
        <taxon>Dothideomycetidae</taxon>
        <taxon>Mycosphaerellales</taxon>
        <taxon>Teratosphaeriaceae</taxon>
        <taxon>Hortaea</taxon>
    </lineage>
</organism>
<accession>A0A3M6WP81</accession>
<dbReference type="Proteomes" id="UP000281245">
    <property type="component" value="Unassembled WGS sequence"/>
</dbReference>
<sequence>MKISKLNGRWEPKGTTMKASLLTTSLVLALGMQNCRISALPTAPDVAVEATVTTTPVAKPDMMEKRTFNPLRGCWKHHCNPPLDKCQKKCDRANPQKLDKEYHQNKQERNSCKDECYYLLSGDGNWKEMGLEGGKEE</sequence>
<dbReference type="OrthoDB" id="3903840at2759"/>
<dbReference type="EMBL" id="QWIJ01000610">
    <property type="protein sequence ID" value="RMX80443.1"/>
    <property type="molecule type" value="Genomic_DNA"/>
</dbReference>